<evidence type="ECO:0000256" key="8">
    <source>
        <dbReference type="ARBA" id="ARBA00023125"/>
    </source>
</evidence>
<evidence type="ECO:0000313" key="14">
    <source>
        <dbReference type="Proteomes" id="UP001066276"/>
    </source>
</evidence>
<name>A0AAV7S9G8_PLEWA</name>
<accession>A0AAV7S9G8</accession>
<evidence type="ECO:0000256" key="4">
    <source>
        <dbReference type="ARBA" id="ARBA00022737"/>
    </source>
</evidence>
<keyword evidence="14" id="KW-1185">Reference proteome</keyword>
<dbReference type="PROSITE" id="PS50157">
    <property type="entry name" value="ZINC_FINGER_C2H2_2"/>
    <property type="match status" value="2"/>
</dbReference>
<dbReference type="GO" id="GO:0005634">
    <property type="term" value="C:nucleus"/>
    <property type="evidence" value="ECO:0007669"/>
    <property type="project" value="UniProtKB-SubCell"/>
</dbReference>
<dbReference type="InterPro" id="IPR013087">
    <property type="entry name" value="Znf_C2H2_type"/>
</dbReference>
<evidence type="ECO:0000256" key="5">
    <source>
        <dbReference type="ARBA" id="ARBA00022771"/>
    </source>
</evidence>
<evidence type="ECO:0000256" key="1">
    <source>
        <dbReference type="ARBA" id="ARBA00004123"/>
    </source>
</evidence>
<dbReference type="SUPFAM" id="SSF57667">
    <property type="entry name" value="beta-beta-alpha zinc fingers"/>
    <property type="match status" value="1"/>
</dbReference>
<dbReference type="GO" id="GO:0008270">
    <property type="term" value="F:zinc ion binding"/>
    <property type="evidence" value="ECO:0007669"/>
    <property type="project" value="UniProtKB-KW"/>
</dbReference>
<keyword evidence="8" id="KW-0238">DNA-binding</keyword>
<dbReference type="GO" id="GO:0000978">
    <property type="term" value="F:RNA polymerase II cis-regulatory region sequence-specific DNA binding"/>
    <property type="evidence" value="ECO:0007669"/>
    <property type="project" value="TreeGrafter"/>
</dbReference>
<dbReference type="AlphaFoldDB" id="A0AAV7S9G8"/>
<dbReference type="Gene3D" id="3.30.160.60">
    <property type="entry name" value="Classic Zinc Finger"/>
    <property type="match status" value="2"/>
</dbReference>
<dbReference type="EMBL" id="JANPWB010000008">
    <property type="protein sequence ID" value="KAJ1161139.1"/>
    <property type="molecule type" value="Genomic_DNA"/>
</dbReference>
<evidence type="ECO:0000256" key="11">
    <source>
        <dbReference type="PROSITE-ProRule" id="PRU00042"/>
    </source>
</evidence>
<feature type="domain" description="C2H2-type" evidence="12">
    <location>
        <begin position="161"/>
        <end position="187"/>
    </location>
</feature>
<keyword evidence="10" id="KW-0539">Nucleus</keyword>
<organism evidence="13 14">
    <name type="scientific">Pleurodeles waltl</name>
    <name type="common">Iberian ribbed newt</name>
    <dbReference type="NCBI Taxonomy" id="8319"/>
    <lineage>
        <taxon>Eukaryota</taxon>
        <taxon>Metazoa</taxon>
        <taxon>Chordata</taxon>
        <taxon>Craniata</taxon>
        <taxon>Vertebrata</taxon>
        <taxon>Euteleostomi</taxon>
        <taxon>Amphibia</taxon>
        <taxon>Batrachia</taxon>
        <taxon>Caudata</taxon>
        <taxon>Salamandroidea</taxon>
        <taxon>Salamandridae</taxon>
        <taxon>Pleurodelinae</taxon>
        <taxon>Pleurodeles</taxon>
    </lineage>
</organism>
<dbReference type="GO" id="GO:0006357">
    <property type="term" value="P:regulation of transcription by RNA polymerase II"/>
    <property type="evidence" value="ECO:0007669"/>
    <property type="project" value="TreeGrafter"/>
</dbReference>
<dbReference type="GO" id="GO:0003700">
    <property type="term" value="F:DNA-binding transcription factor activity"/>
    <property type="evidence" value="ECO:0007669"/>
    <property type="project" value="TreeGrafter"/>
</dbReference>
<keyword evidence="5 11" id="KW-0863">Zinc-finger</keyword>
<evidence type="ECO:0000256" key="3">
    <source>
        <dbReference type="ARBA" id="ARBA00022723"/>
    </source>
</evidence>
<evidence type="ECO:0000256" key="9">
    <source>
        <dbReference type="ARBA" id="ARBA00023163"/>
    </source>
</evidence>
<dbReference type="PROSITE" id="PS00028">
    <property type="entry name" value="ZINC_FINGER_C2H2_1"/>
    <property type="match status" value="1"/>
</dbReference>
<keyword evidence="6" id="KW-0862">Zinc</keyword>
<comment type="subcellular location">
    <subcellularLocation>
        <location evidence="1">Nucleus</location>
    </subcellularLocation>
</comment>
<evidence type="ECO:0000313" key="13">
    <source>
        <dbReference type="EMBL" id="KAJ1161139.1"/>
    </source>
</evidence>
<evidence type="ECO:0000256" key="6">
    <source>
        <dbReference type="ARBA" id="ARBA00022833"/>
    </source>
</evidence>
<proteinExistence type="inferred from homology"/>
<protein>
    <recommendedName>
        <fullName evidence="12">C2H2-type domain-containing protein</fullName>
    </recommendedName>
</protein>
<sequence length="187" mass="20963">MGLLWVGVGKLVLQGQRGGVMLRLGWLFQSAQISPGKGPGRPLLCYLDWRIPVAPSAALFLGDHSNTYKMDCKGTSYASASQDSACSSFSVDLPERVRLQQKYPITKAECEKGSSLHENIQNDLRMCSNDKPFSCCKCERSFTQKEHLIFHQRIHEGNRHYSCTECEKNFSAKPNPLKPINTHMGNK</sequence>
<feature type="domain" description="C2H2-type" evidence="12">
    <location>
        <begin position="133"/>
        <end position="160"/>
    </location>
</feature>
<keyword evidence="7" id="KW-0805">Transcription regulation</keyword>
<evidence type="ECO:0000256" key="10">
    <source>
        <dbReference type="ARBA" id="ARBA00023242"/>
    </source>
</evidence>
<evidence type="ECO:0000256" key="2">
    <source>
        <dbReference type="ARBA" id="ARBA00006991"/>
    </source>
</evidence>
<comment type="similarity">
    <text evidence="2">Belongs to the krueppel C2H2-type zinc-finger protein family.</text>
</comment>
<keyword evidence="4" id="KW-0677">Repeat</keyword>
<dbReference type="InterPro" id="IPR050589">
    <property type="entry name" value="Ikaros_C2H2-ZF"/>
</dbReference>
<gene>
    <name evidence="13" type="ORF">NDU88_001626</name>
</gene>
<dbReference type="PANTHER" id="PTHR24404:SF41">
    <property type="entry name" value="ZINC FINGER PROTEIN 613"/>
    <property type="match status" value="1"/>
</dbReference>
<dbReference type="PANTHER" id="PTHR24404">
    <property type="entry name" value="ZINC FINGER PROTEIN"/>
    <property type="match status" value="1"/>
</dbReference>
<evidence type="ECO:0000256" key="7">
    <source>
        <dbReference type="ARBA" id="ARBA00023015"/>
    </source>
</evidence>
<keyword evidence="9" id="KW-0804">Transcription</keyword>
<comment type="caution">
    <text evidence="13">The sequence shown here is derived from an EMBL/GenBank/DDBJ whole genome shotgun (WGS) entry which is preliminary data.</text>
</comment>
<evidence type="ECO:0000259" key="12">
    <source>
        <dbReference type="PROSITE" id="PS50157"/>
    </source>
</evidence>
<keyword evidence="3" id="KW-0479">Metal-binding</keyword>
<dbReference type="FunFam" id="3.30.160.60:FF:000367">
    <property type="entry name" value="Zinc finger protein 572"/>
    <property type="match status" value="1"/>
</dbReference>
<dbReference type="Proteomes" id="UP001066276">
    <property type="component" value="Chromosome 4_2"/>
</dbReference>
<reference evidence="13" key="1">
    <citation type="journal article" date="2022" name="bioRxiv">
        <title>Sequencing and chromosome-scale assembly of the giantPleurodeles waltlgenome.</title>
        <authorList>
            <person name="Brown T."/>
            <person name="Elewa A."/>
            <person name="Iarovenko S."/>
            <person name="Subramanian E."/>
            <person name="Araus A.J."/>
            <person name="Petzold A."/>
            <person name="Susuki M."/>
            <person name="Suzuki K.-i.T."/>
            <person name="Hayashi T."/>
            <person name="Toyoda A."/>
            <person name="Oliveira C."/>
            <person name="Osipova E."/>
            <person name="Leigh N.D."/>
            <person name="Simon A."/>
            <person name="Yun M.H."/>
        </authorList>
    </citation>
    <scope>NUCLEOTIDE SEQUENCE</scope>
    <source>
        <strain evidence="13">20211129_DDA</strain>
        <tissue evidence="13">Liver</tissue>
    </source>
</reference>
<dbReference type="InterPro" id="IPR036236">
    <property type="entry name" value="Znf_C2H2_sf"/>
</dbReference>